<protein>
    <recommendedName>
        <fullName evidence="3">SipL SPOCS domain-containing protein</fullName>
    </recommendedName>
</protein>
<gene>
    <name evidence="1" type="ordered locus">Desca_0050</name>
</gene>
<dbReference type="Proteomes" id="UP000009226">
    <property type="component" value="Chromosome"/>
</dbReference>
<name>F6B3Z0_DESCC</name>
<dbReference type="EMBL" id="CP002736">
    <property type="protein sequence ID" value="AEF92955.1"/>
    <property type="molecule type" value="Genomic_DNA"/>
</dbReference>
<dbReference type="eggNOG" id="COG1388">
    <property type="taxonomic scope" value="Bacteria"/>
</dbReference>
<evidence type="ECO:0000313" key="2">
    <source>
        <dbReference type="Proteomes" id="UP000009226"/>
    </source>
</evidence>
<evidence type="ECO:0008006" key="3">
    <source>
        <dbReference type="Google" id="ProtNLM"/>
    </source>
</evidence>
<dbReference type="Gene3D" id="2.60.120.260">
    <property type="entry name" value="Galactose-binding domain-like"/>
    <property type="match status" value="1"/>
</dbReference>
<dbReference type="KEGG" id="dca:Desca_0050"/>
<dbReference type="AlphaFoldDB" id="F6B3Z0"/>
<dbReference type="STRING" id="868595.Desca_0050"/>
<dbReference type="HOGENOM" id="CLU_743413_0_0_9"/>
<proteinExistence type="predicted"/>
<dbReference type="RefSeq" id="WP_013809393.1">
    <property type="nucleotide sequence ID" value="NC_015565.1"/>
</dbReference>
<keyword evidence="2" id="KW-1185">Reference proteome</keyword>
<accession>F6B3Z0</accession>
<reference evidence="1" key="1">
    <citation type="submission" date="2011-05" db="EMBL/GenBank/DDBJ databases">
        <title>Complete sequence of Desulfotomaculum carboxydivorans CO-1-SRB.</title>
        <authorList>
            <consortium name="US DOE Joint Genome Institute"/>
            <person name="Lucas S."/>
            <person name="Han J."/>
            <person name="Lapidus A."/>
            <person name="Cheng J.-F."/>
            <person name="Goodwin L."/>
            <person name="Pitluck S."/>
            <person name="Peters L."/>
            <person name="Mikhailova N."/>
            <person name="Lu M."/>
            <person name="Han C."/>
            <person name="Tapia R."/>
            <person name="Land M."/>
            <person name="Hauser L."/>
            <person name="Kyrpides N."/>
            <person name="Ivanova N."/>
            <person name="Pagani I."/>
            <person name="Stams A."/>
            <person name="Plugge C."/>
            <person name="Muyzer G."/>
            <person name="Kuever J."/>
            <person name="Parshina S."/>
            <person name="Ivanova A."/>
            <person name="Nazina T."/>
            <person name="Woyke T."/>
        </authorList>
    </citation>
    <scope>NUCLEOTIDE SEQUENCE [LARGE SCALE GENOMIC DNA]</scope>
    <source>
        <strain evidence="1">CO-1-SRB</strain>
    </source>
</reference>
<evidence type="ECO:0000313" key="1">
    <source>
        <dbReference type="EMBL" id="AEF92955.1"/>
    </source>
</evidence>
<organism evidence="1 2">
    <name type="scientific">Desulfotomaculum nigrificans (strain DSM 14880 / VKM B-2319 / CO-1-SRB)</name>
    <name type="common">Desulfotomaculum carboxydivorans</name>
    <dbReference type="NCBI Taxonomy" id="868595"/>
    <lineage>
        <taxon>Bacteria</taxon>
        <taxon>Bacillati</taxon>
        <taxon>Bacillota</taxon>
        <taxon>Clostridia</taxon>
        <taxon>Eubacteriales</taxon>
        <taxon>Desulfotomaculaceae</taxon>
        <taxon>Desulfotomaculum</taxon>
    </lineage>
</organism>
<sequence>MPNGTTCQLVKLPLVIGEQPASVTVDNVTCLDEQAKKVDHIDVVVRDLEADAVFSGPHGTRAVPCPPKATKHFGAPCPTGPATIRSVNVHGTIHKQIYFVNKDDQVRHMGEDVPFTKAVTIEPPIEVMDPGNLEIDFRNVTLDIDFQLPRPTKIQQVATVSFVLKFVEQRQLWVAVCPAVPGATAGIQDESFENWIGNTPALWQSNNVCPNPNGRSGLAAALGCCPTLPAALSQNIADVAAGTTYELTFWTRSIEVPRDPCGFTLQAQIMFSDALGNVIDTRSQAISSQQLSPNNYSQFRISGTAPAGTNSAMVAFSFTPETWNTCAALIDDATFGVAGT</sequence>